<dbReference type="EMBL" id="CP015243">
    <property type="protein sequence ID" value="ANF57927.1"/>
    <property type="molecule type" value="Genomic_DNA"/>
</dbReference>
<dbReference type="Proteomes" id="UP000077875">
    <property type="component" value="Chromosome"/>
</dbReference>
<keyword evidence="2" id="KW-1185">Reference proteome</keyword>
<sequence length="197" mass="21643">MSTSKPFAADEESVLMAFSMEPNHGRETLERYIREYPQHATALIDCSIDLLYEAPEGDVPATEVPDSAVDKAWQRFERAVQQPDAEVANPFTKLNTSSFKSLARSLDVSNLFLMRVRDRAIRTATIPARFVEKLASELGVTVQAVNAYLLGPPGMVSGHAFRSNVKPSVGEQITFDQAVATSQLTPEQQATLKALSD</sequence>
<reference evidence="1 2" key="1">
    <citation type="submission" date="2016-04" db="EMBL/GenBank/DDBJ databases">
        <title>Complete Genome Sequence of Halotalea alkalilenta IHB B 13600.</title>
        <authorList>
            <person name="Swarnkar M.K."/>
            <person name="Sharma A."/>
            <person name="Kaushal K."/>
            <person name="Soni R."/>
            <person name="Rana S."/>
            <person name="Singh A.K."/>
            <person name="Gulati A."/>
        </authorList>
    </citation>
    <scope>NUCLEOTIDE SEQUENCE [LARGE SCALE GENOMIC DNA]</scope>
    <source>
        <strain evidence="1 2">IHB B 13600</strain>
    </source>
</reference>
<protein>
    <submittedName>
        <fullName evidence="1">Uncharacterized protein</fullName>
    </submittedName>
</protein>
<dbReference type="STRING" id="376489.A5892_11020"/>
<dbReference type="RefSeq" id="WP_064122844.1">
    <property type="nucleotide sequence ID" value="NZ_CP015243.1"/>
</dbReference>
<name>A0A172YFE8_9GAMM</name>
<gene>
    <name evidence="1" type="ORF">A5892_11020</name>
</gene>
<dbReference type="AlphaFoldDB" id="A0A172YFE8"/>
<proteinExistence type="predicted"/>
<evidence type="ECO:0000313" key="1">
    <source>
        <dbReference type="EMBL" id="ANF57927.1"/>
    </source>
</evidence>
<dbReference type="KEGG" id="haa:A5892_11020"/>
<evidence type="ECO:0000313" key="2">
    <source>
        <dbReference type="Proteomes" id="UP000077875"/>
    </source>
</evidence>
<organism evidence="1 2">
    <name type="scientific">Halotalea alkalilenta</name>
    <dbReference type="NCBI Taxonomy" id="376489"/>
    <lineage>
        <taxon>Bacteria</taxon>
        <taxon>Pseudomonadati</taxon>
        <taxon>Pseudomonadota</taxon>
        <taxon>Gammaproteobacteria</taxon>
        <taxon>Oceanospirillales</taxon>
        <taxon>Halomonadaceae</taxon>
        <taxon>Halotalea</taxon>
    </lineage>
</organism>
<accession>A0A172YFE8</accession>